<protein>
    <submittedName>
        <fullName evidence="1">Uncharacterized protein</fullName>
    </submittedName>
</protein>
<evidence type="ECO:0000313" key="2">
    <source>
        <dbReference type="EMBL" id="QJA89626.1"/>
    </source>
</evidence>
<reference evidence="1" key="1">
    <citation type="submission" date="2020-03" db="EMBL/GenBank/DDBJ databases">
        <title>The deep terrestrial virosphere.</title>
        <authorList>
            <person name="Holmfeldt K."/>
            <person name="Nilsson E."/>
            <person name="Simone D."/>
            <person name="Lopez-Fernandez M."/>
            <person name="Wu X."/>
            <person name="de Brujin I."/>
            <person name="Lundin D."/>
            <person name="Andersson A."/>
            <person name="Bertilsson S."/>
            <person name="Dopson M."/>
        </authorList>
    </citation>
    <scope>NUCLEOTIDE SEQUENCE</scope>
    <source>
        <strain evidence="1">MM415A00968</strain>
        <strain evidence="2">MM415B02524</strain>
    </source>
</reference>
<proteinExistence type="predicted"/>
<evidence type="ECO:0000313" key="1">
    <source>
        <dbReference type="EMBL" id="QJA78924.1"/>
    </source>
</evidence>
<accession>A0A6M3KBA2</accession>
<name>A0A6M3KBA2_9ZZZZ</name>
<organism evidence="1">
    <name type="scientific">viral metagenome</name>
    <dbReference type="NCBI Taxonomy" id="1070528"/>
    <lineage>
        <taxon>unclassified sequences</taxon>
        <taxon>metagenomes</taxon>
        <taxon>organismal metagenomes</taxon>
    </lineage>
</organism>
<gene>
    <name evidence="1" type="ORF">MM415A00968_0028</name>
    <name evidence="2" type="ORF">MM415B02524_0011</name>
</gene>
<dbReference type="EMBL" id="MT142857">
    <property type="protein sequence ID" value="QJA89626.1"/>
    <property type="molecule type" value="Genomic_DNA"/>
</dbReference>
<sequence>MGKKKEKPKPINVMFLNGYDSKGRPVVTSCLALFSENSGEITDRFIYCRGTAICSSLDFCRLTKKRGRQIALGRAISAMEEKMTSRPLMSEREYLFTDVFNYRSFVTVVGSLYSDNEMAGPRMFMKSGFNVDPNSYEREMYLIPEKQTVIQVNSVNGMDWKVGEIV</sequence>
<dbReference type="EMBL" id="MT142359">
    <property type="protein sequence ID" value="QJA78924.1"/>
    <property type="molecule type" value="Genomic_DNA"/>
</dbReference>
<dbReference type="AlphaFoldDB" id="A0A6M3KBA2"/>